<dbReference type="PANTHER" id="PTHR43788:SF8">
    <property type="entry name" value="DNA-BINDING PROTEIN SMUBP-2"/>
    <property type="match status" value="1"/>
</dbReference>
<dbReference type="SUPFAM" id="SSF52540">
    <property type="entry name" value="P-loop containing nucleoside triphosphate hydrolases"/>
    <property type="match status" value="1"/>
</dbReference>
<dbReference type="InterPro" id="IPR041677">
    <property type="entry name" value="DNA2/NAM7_AAA_11"/>
</dbReference>
<feature type="domain" description="DNA2/NAM7 helicase helicase" evidence="7">
    <location>
        <begin position="408"/>
        <end position="530"/>
    </location>
</feature>
<evidence type="ECO:0000256" key="3">
    <source>
        <dbReference type="ARBA" id="ARBA00022801"/>
    </source>
</evidence>
<evidence type="ECO:0000256" key="1">
    <source>
        <dbReference type="ARBA" id="ARBA00007913"/>
    </source>
</evidence>
<evidence type="ECO:0000256" key="2">
    <source>
        <dbReference type="ARBA" id="ARBA00022741"/>
    </source>
</evidence>
<sequence length="979" mass="108154">MEAFNNGSRGRSATIAAMRRSSAFSIEYSQCNNWRSARVLYKFLPFKPLKLGDIVWVIKGKELQNDERWEWISGAQRINAQAKAKTISQIFSATQSQDVGIVTDVRTNFKDGSRRLVSLDMAIPQLSVTQRVYPHQMAIQKLEELKAGQLILAKMVQIDRPPDLAIGPFGLYVLPAQHEKAASLKIWAHRPLLGTGVTEFAEGYQFPFSTNSDISLGEKGVAAALSACCLKAKAKMEEFGITTSLYVLEETGKTVIATFEHFLENKRKFVDLVGAWEEDGPIEVGLKGGRKNCATGRILEINKYAQGWVFVFQAKILLSHQAAKKHDSASDFGRLCEGAEVEIRPSESLRALEERMSLFSGNVFSARIGEHGTGKIWKIMFSATDEAAPPIASSEAQFESHPALRRLEKEQKQSAMLMLDDEPRVVAQQAPPGSGKTFTVASIVAALLAQPDLKMLCMAPLNVAVVKICEELVQALEAMARASTAISSTVFLTTFSNRRSRRNHFGSNWKKMSKEESWQVKKEVKKYQQTARKRPRVAKEGKIAEYVLALETKRVLCCTLGFAEQIGGLITDRNVIVLDEAGQAPFSQICATLYPLVKIHKLFVTGDRYQLAVNMKDIPEEFRTGFGLDTVLLNMDESAGLNRTTLTVNYRSHPQIVHCVEFAAYTPHGEVLSPGPGVFRMLLDFAKMPVADSPIVLINIETPMEAEETSFSAANSGQTRTAIELLQRWRTFPGSVRVISLYSGQAAQIGRELKAHGLDRFALSATADSMQGHESDLVVVVTTVSQRQTNHQSTRKSRGNAFWGDPARVNVSLSRGKHGLVVIGNLMELTQCKIWDRFLSKALEGTVVTTPSFIRASTDEQSHYSRGILVDRDGSVQQDFRFHAEWNSGKANREEHTPHSSPSDNPPIRFFPPPPFPSRDQWPTPSASTKARSSPSPSGVGTQSSAQMQQPAARCLICDQPGHGTGQCRGATKRLDGPK</sequence>
<dbReference type="InterPro" id="IPR050534">
    <property type="entry name" value="Coronavir_polyprotein_1ab"/>
</dbReference>
<organism evidence="9 10">
    <name type="scientific">Globodera rostochiensis</name>
    <name type="common">Golden nematode worm</name>
    <name type="synonym">Heterodera rostochiensis</name>
    <dbReference type="NCBI Taxonomy" id="31243"/>
    <lineage>
        <taxon>Eukaryota</taxon>
        <taxon>Metazoa</taxon>
        <taxon>Ecdysozoa</taxon>
        <taxon>Nematoda</taxon>
        <taxon>Chromadorea</taxon>
        <taxon>Rhabditida</taxon>
        <taxon>Tylenchina</taxon>
        <taxon>Tylenchomorpha</taxon>
        <taxon>Tylenchoidea</taxon>
        <taxon>Heteroderidae</taxon>
        <taxon>Heteroderinae</taxon>
        <taxon>Globodera</taxon>
    </lineage>
</organism>
<dbReference type="PANTHER" id="PTHR43788">
    <property type="entry name" value="DNA2/NAM7 HELICASE FAMILY MEMBER"/>
    <property type="match status" value="1"/>
</dbReference>
<dbReference type="Pfam" id="PF13087">
    <property type="entry name" value="AAA_12"/>
    <property type="match status" value="1"/>
</dbReference>
<feature type="compositionally biased region" description="Polar residues" evidence="6">
    <location>
        <begin position="921"/>
        <end position="950"/>
    </location>
</feature>
<feature type="region of interest" description="Disordered" evidence="6">
    <location>
        <begin position="887"/>
        <end position="979"/>
    </location>
</feature>
<keyword evidence="4" id="KW-0347">Helicase</keyword>
<keyword evidence="2" id="KW-0547">Nucleotide-binding</keyword>
<dbReference type="InterPro" id="IPR047187">
    <property type="entry name" value="SF1_C_Upf1"/>
</dbReference>
<comment type="similarity">
    <text evidence="1">Belongs to the DNA2/NAM7 helicase family.</text>
</comment>
<evidence type="ECO:0000256" key="4">
    <source>
        <dbReference type="ARBA" id="ARBA00022806"/>
    </source>
</evidence>
<dbReference type="CDD" id="cd18808">
    <property type="entry name" value="SF1_C_Upf1"/>
    <property type="match status" value="1"/>
</dbReference>
<dbReference type="AlphaFoldDB" id="A0A914GT04"/>
<evidence type="ECO:0000259" key="8">
    <source>
        <dbReference type="Pfam" id="PF13087"/>
    </source>
</evidence>
<name>A0A914GT04_GLORO</name>
<protein>
    <submittedName>
        <fullName evidence="10">DNA2/NAM7 helicase-like C-terminal domain-containing protein</fullName>
    </submittedName>
</protein>
<dbReference type="GO" id="GO:0005524">
    <property type="term" value="F:ATP binding"/>
    <property type="evidence" value="ECO:0007669"/>
    <property type="project" value="UniProtKB-KW"/>
</dbReference>
<dbReference type="GO" id="GO:0016787">
    <property type="term" value="F:hydrolase activity"/>
    <property type="evidence" value="ECO:0007669"/>
    <property type="project" value="UniProtKB-KW"/>
</dbReference>
<dbReference type="InterPro" id="IPR041679">
    <property type="entry name" value="DNA2/NAM7-like_C"/>
</dbReference>
<evidence type="ECO:0000313" key="9">
    <source>
        <dbReference type="Proteomes" id="UP000887572"/>
    </source>
</evidence>
<evidence type="ECO:0000256" key="5">
    <source>
        <dbReference type="ARBA" id="ARBA00022840"/>
    </source>
</evidence>
<feature type="domain" description="DNA2/NAM7 helicase-like C-terminal" evidence="8">
    <location>
        <begin position="639"/>
        <end position="825"/>
    </location>
</feature>
<dbReference type="Pfam" id="PF13086">
    <property type="entry name" value="AAA_11"/>
    <property type="match status" value="1"/>
</dbReference>
<accession>A0A914GT04</accession>
<evidence type="ECO:0000259" key="7">
    <source>
        <dbReference type="Pfam" id="PF13086"/>
    </source>
</evidence>
<keyword evidence="3" id="KW-0378">Hydrolase</keyword>
<keyword evidence="5" id="KW-0067">ATP-binding</keyword>
<proteinExistence type="inferred from homology"/>
<dbReference type="GO" id="GO:0043139">
    <property type="term" value="F:5'-3' DNA helicase activity"/>
    <property type="evidence" value="ECO:0007669"/>
    <property type="project" value="TreeGrafter"/>
</dbReference>
<dbReference type="Proteomes" id="UP000887572">
    <property type="component" value="Unplaced"/>
</dbReference>
<keyword evidence="9" id="KW-1185">Reference proteome</keyword>
<dbReference type="InterPro" id="IPR027417">
    <property type="entry name" value="P-loop_NTPase"/>
</dbReference>
<evidence type="ECO:0000313" key="10">
    <source>
        <dbReference type="WBParaSite" id="Gr19_v10_g1094.t1"/>
    </source>
</evidence>
<dbReference type="Gene3D" id="3.40.50.300">
    <property type="entry name" value="P-loop containing nucleotide triphosphate hydrolases"/>
    <property type="match status" value="2"/>
</dbReference>
<dbReference type="WBParaSite" id="Gr19_v10_g1094.t1">
    <property type="protein sequence ID" value="Gr19_v10_g1094.t1"/>
    <property type="gene ID" value="Gr19_v10_g1094"/>
</dbReference>
<reference evidence="10" key="1">
    <citation type="submission" date="2022-11" db="UniProtKB">
        <authorList>
            <consortium name="WormBaseParasite"/>
        </authorList>
    </citation>
    <scope>IDENTIFICATION</scope>
</reference>
<evidence type="ECO:0000256" key="6">
    <source>
        <dbReference type="SAM" id="MobiDB-lite"/>
    </source>
</evidence>